<feature type="transmembrane region" description="Helical" evidence="7">
    <location>
        <begin position="283"/>
        <end position="307"/>
    </location>
</feature>
<evidence type="ECO:0000256" key="7">
    <source>
        <dbReference type="SAM" id="Phobius"/>
    </source>
</evidence>
<accession>A0ABS5T278</accession>
<evidence type="ECO:0000256" key="5">
    <source>
        <dbReference type="ARBA" id="ARBA00022989"/>
    </source>
</evidence>
<feature type="transmembrane region" description="Helical" evidence="7">
    <location>
        <begin position="12"/>
        <end position="33"/>
    </location>
</feature>
<dbReference type="Proteomes" id="UP000786875">
    <property type="component" value="Unassembled WGS sequence"/>
</dbReference>
<dbReference type="PRINTS" id="PR01035">
    <property type="entry name" value="TCRTETA"/>
</dbReference>
<feature type="transmembrane region" description="Helical" evidence="7">
    <location>
        <begin position="45"/>
        <end position="66"/>
    </location>
</feature>
<dbReference type="InterPro" id="IPR011701">
    <property type="entry name" value="MFS"/>
</dbReference>
<evidence type="ECO:0000256" key="6">
    <source>
        <dbReference type="ARBA" id="ARBA00023136"/>
    </source>
</evidence>
<gene>
    <name evidence="9" type="ORF">HGT73_03500</name>
</gene>
<comment type="caution">
    <text evidence="9">The sequence shown here is derived from an EMBL/GenBank/DDBJ whole genome shotgun (WGS) entry which is preliminary data.</text>
</comment>
<evidence type="ECO:0000313" key="10">
    <source>
        <dbReference type="Proteomes" id="UP000786875"/>
    </source>
</evidence>
<evidence type="ECO:0000256" key="3">
    <source>
        <dbReference type="ARBA" id="ARBA00022475"/>
    </source>
</evidence>
<sequence length="403" mass="43593">MTAWQKNILSLWVGCFITGLGTSQLLPFLPLYISQLGHYSTTQLTLWSGIAFSITFLISAIVSPLWGKLADTRGRKLMLLRATVGMGIAIACQGVAQSVWQLCLFRGMMGLASGYIPNAMALIASQAPKGRSGFAFSLLSTAQISGFLCGPLLGGYLADHLGLRPVFFVTTGLLCISTLVTLFFVKESVGNGLPLTRRNTPTLSWQRLPAKKLIISLLFTTLVVQLCNGSVNPILYLYVEHLSPDRNDLAFISGFIAALPGFSALLTAPIWGKIGDKYGAQWVIIIASSIFILILFSMSWVATVWQFSITRLLLGIADGAMFPAIQSLIIVYSSSELSGRLFGYNQSFMNLGNVIGPLLGAVTSSLLGMQWVFILSAIIVVINLSVFLLSLRNTGSTFRGLIE</sequence>
<dbReference type="InterPro" id="IPR020846">
    <property type="entry name" value="MFS_dom"/>
</dbReference>
<evidence type="ECO:0000259" key="8">
    <source>
        <dbReference type="PROSITE" id="PS50850"/>
    </source>
</evidence>
<organism evidence="9 10">
    <name type="scientific">Rosenbergiella australiborealis</name>
    <dbReference type="NCBI Taxonomy" id="1544696"/>
    <lineage>
        <taxon>Bacteria</taxon>
        <taxon>Pseudomonadati</taxon>
        <taxon>Pseudomonadota</taxon>
        <taxon>Gammaproteobacteria</taxon>
        <taxon>Enterobacterales</taxon>
        <taxon>Erwiniaceae</taxon>
        <taxon>Rosenbergiella</taxon>
    </lineage>
</organism>
<keyword evidence="2" id="KW-0813">Transport</keyword>
<reference evidence="9 10" key="1">
    <citation type="submission" date="2020-04" db="EMBL/GenBank/DDBJ databases">
        <title>Genome sequencing of Rosenbergiella species.</title>
        <authorList>
            <person name="Alvarez-Perez S."/>
            <person name="Lievens B."/>
        </authorList>
    </citation>
    <scope>NUCLEOTIDE SEQUENCE [LARGE SCALE GENOMIC DNA]</scope>
    <source>
        <strain evidence="9 10">CdVSA20.1</strain>
    </source>
</reference>
<evidence type="ECO:0000313" key="9">
    <source>
        <dbReference type="EMBL" id="MBT0726455.1"/>
    </source>
</evidence>
<comment type="subcellular location">
    <subcellularLocation>
        <location evidence="1">Cell membrane</location>
        <topology evidence="1">Multi-pass membrane protein</topology>
    </subcellularLocation>
</comment>
<keyword evidence="4 7" id="KW-0812">Transmembrane</keyword>
<keyword evidence="3" id="KW-1003">Cell membrane</keyword>
<dbReference type="PROSITE" id="PS50850">
    <property type="entry name" value="MFS"/>
    <property type="match status" value="1"/>
</dbReference>
<feature type="transmembrane region" description="Helical" evidence="7">
    <location>
        <begin position="166"/>
        <end position="185"/>
    </location>
</feature>
<protein>
    <submittedName>
        <fullName evidence="9">Multidrug efflux MFS transporter</fullName>
    </submittedName>
</protein>
<feature type="transmembrane region" description="Helical" evidence="7">
    <location>
        <begin position="313"/>
        <end position="335"/>
    </location>
</feature>
<keyword evidence="6 7" id="KW-0472">Membrane</keyword>
<dbReference type="PANTHER" id="PTHR43414:SF6">
    <property type="entry name" value="MULTIDRUG RESISTANCE PROTEIN MDTG"/>
    <property type="match status" value="1"/>
</dbReference>
<keyword evidence="5 7" id="KW-1133">Transmembrane helix</keyword>
<feature type="transmembrane region" description="Helical" evidence="7">
    <location>
        <begin position="78"/>
        <end position="96"/>
    </location>
</feature>
<keyword evidence="10" id="KW-1185">Reference proteome</keyword>
<feature type="transmembrane region" description="Helical" evidence="7">
    <location>
        <begin position="213"/>
        <end position="238"/>
    </location>
</feature>
<dbReference type="InterPro" id="IPR036259">
    <property type="entry name" value="MFS_trans_sf"/>
</dbReference>
<name>A0ABS5T278_9GAMM</name>
<evidence type="ECO:0000256" key="4">
    <source>
        <dbReference type="ARBA" id="ARBA00022692"/>
    </source>
</evidence>
<evidence type="ECO:0000256" key="1">
    <source>
        <dbReference type="ARBA" id="ARBA00004651"/>
    </source>
</evidence>
<proteinExistence type="predicted"/>
<feature type="domain" description="Major facilitator superfamily (MFS) profile" evidence="8">
    <location>
        <begin position="7"/>
        <end position="395"/>
    </location>
</feature>
<dbReference type="InterPro" id="IPR001958">
    <property type="entry name" value="Tet-R_TetA/multi-R_MdtG-like"/>
</dbReference>
<dbReference type="EMBL" id="JABBFO010000002">
    <property type="protein sequence ID" value="MBT0726455.1"/>
    <property type="molecule type" value="Genomic_DNA"/>
</dbReference>
<feature type="transmembrane region" description="Helical" evidence="7">
    <location>
        <begin position="373"/>
        <end position="391"/>
    </location>
</feature>
<dbReference type="SUPFAM" id="SSF103473">
    <property type="entry name" value="MFS general substrate transporter"/>
    <property type="match status" value="2"/>
</dbReference>
<dbReference type="RefSeq" id="WP_214212499.1">
    <property type="nucleotide sequence ID" value="NZ_JABBFO010000002.1"/>
</dbReference>
<dbReference type="Gene3D" id="1.20.1250.20">
    <property type="entry name" value="MFS general substrate transporter like domains"/>
    <property type="match status" value="2"/>
</dbReference>
<dbReference type="Pfam" id="PF07690">
    <property type="entry name" value="MFS_1"/>
    <property type="match status" value="1"/>
</dbReference>
<feature type="transmembrane region" description="Helical" evidence="7">
    <location>
        <begin position="250"/>
        <end position="271"/>
    </location>
</feature>
<feature type="transmembrane region" description="Helical" evidence="7">
    <location>
        <begin position="134"/>
        <end position="154"/>
    </location>
</feature>
<dbReference type="PANTHER" id="PTHR43414">
    <property type="entry name" value="MULTIDRUG RESISTANCE PROTEIN MDTG"/>
    <property type="match status" value="1"/>
</dbReference>
<evidence type="ECO:0000256" key="2">
    <source>
        <dbReference type="ARBA" id="ARBA00022448"/>
    </source>
</evidence>